<protein>
    <recommendedName>
        <fullName evidence="4">EspG family protein</fullName>
    </recommendedName>
</protein>
<accession>A0A1H6E8T7</accession>
<organism evidence="2 3">
    <name type="scientific">Actinacidiphila yanglinensis</name>
    <dbReference type="NCBI Taxonomy" id="310779"/>
    <lineage>
        <taxon>Bacteria</taxon>
        <taxon>Bacillati</taxon>
        <taxon>Actinomycetota</taxon>
        <taxon>Actinomycetes</taxon>
        <taxon>Kitasatosporales</taxon>
        <taxon>Streptomycetaceae</taxon>
        <taxon>Actinacidiphila</taxon>
    </lineage>
</organism>
<proteinExistence type="predicted"/>
<gene>
    <name evidence="2" type="ORF">SAMN05216223_12774</name>
</gene>
<name>A0A1H6E8T7_9ACTN</name>
<sequence>MSHEQHDVPPPDPADPAAPSGPPVPPDASHTPGPGEASVPPGLVTAVVNLVDTGPVLLGAYTIAELTAVDAIVDFLEARPSEDELAEAVRSLAARELLLAGSSGEQVQVRGDLGIAVAFQQRARRVLDARTTGTSPGEPWRILLMPQPERICLMVRIDALGVHQIGLYQLDEALRMVLDWLPRGQSADPDPAMDTGALLGDSERAALLTVTEYTAEGSAEIAGESTDLVLARKGGRLHLLTRDPQQRGKLVPGAVEGKDDIRARLESLLV</sequence>
<feature type="region of interest" description="Disordered" evidence="1">
    <location>
        <begin position="1"/>
        <end position="38"/>
    </location>
</feature>
<keyword evidence="3" id="KW-1185">Reference proteome</keyword>
<evidence type="ECO:0000313" key="2">
    <source>
        <dbReference type="EMBL" id="SEG93265.1"/>
    </source>
</evidence>
<dbReference type="AlphaFoldDB" id="A0A1H6E8T7"/>
<evidence type="ECO:0000313" key="3">
    <source>
        <dbReference type="Proteomes" id="UP000236754"/>
    </source>
</evidence>
<dbReference type="OrthoDB" id="5142563at2"/>
<feature type="compositionally biased region" description="Pro residues" evidence="1">
    <location>
        <begin position="10"/>
        <end position="26"/>
    </location>
</feature>
<dbReference type="EMBL" id="FNVU01000027">
    <property type="protein sequence ID" value="SEG93265.1"/>
    <property type="molecule type" value="Genomic_DNA"/>
</dbReference>
<evidence type="ECO:0000256" key="1">
    <source>
        <dbReference type="SAM" id="MobiDB-lite"/>
    </source>
</evidence>
<dbReference type="Proteomes" id="UP000236754">
    <property type="component" value="Unassembled WGS sequence"/>
</dbReference>
<evidence type="ECO:0008006" key="4">
    <source>
        <dbReference type="Google" id="ProtNLM"/>
    </source>
</evidence>
<dbReference type="RefSeq" id="WP_103890540.1">
    <property type="nucleotide sequence ID" value="NZ_FNVU01000027.1"/>
</dbReference>
<reference evidence="2 3" key="1">
    <citation type="submission" date="2016-10" db="EMBL/GenBank/DDBJ databases">
        <authorList>
            <person name="de Groot N.N."/>
        </authorList>
    </citation>
    <scope>NUCLEOTIDE SEQUENCE [LARGE SCALE GENOMIC DNA]</scope>
    <source>
        <strain evidence="2 3">CGMCC 4.2023</strain>
    </source>
</reference>